<dbReference type="Proteomes" id="UP001163850">
    <property type="component" value="Unassembled WGS sequence"/>
</dbReference>
<keyword evidence="4 7" id="KW-1133">Transmembrane helix</keyword>
<evidence type="ECO:0000256" key="3">
    <source>
        <dbReference type="ARBA" id="ARBA00022692"/>
    </source>
</evidence>
<feature type="transmembrane region" description="Helical" evidence="7">
    <location>
        <begin position="555"/>
        <end position="580"/>
    </location>
</feature>
<dbReference type="Pfam" id="PF07690">
    <property type="entry name" value="MFS_1"/>
    <property type="match status" value="1"/>
</dbReference>
<dbReference type="SUPFAM" id="SSF103473">
    <property type="entry name" value="MFS general substrate transporter"/>
    <property type="match status" value="1"/>
</dbReference>
<feature type="transmembrane region" description="Helical" evidence="7">
    <location>
        <begin position="268"/>
        <end position="287"/>
    </location>
</feature>
<feature type="domain" description="Major facilitator superfamily (MFS) profile" evidence="8">
    <location>
        <begin position="111"/>
        <end position="582"/>
    </location>
</feature>
<feature type="transmembrane region" description="Helical" evidence="7">
    <location>
        <begin position="200"/>
        <end position="224"/>
    </location>
</feature>
<dbReference type="PROSITE" id="PS50850">
    <property type="entry name" value="MFS"/>
    <property type="match status" value="1"/>
</dbReference>
<feature type="transmembrane region" description="Helical" evidence="7">
    <location>
        <begin position="395"/>
        <end position="419"/>
    </location>
</feature>
<evidence type="ECO:0000313" key="9">
    <source>
        <dbReference type="EMBL" id="KAJ3979472.1"/>
    </source>
</evidence>
<dbReference type="EMBL" id="MU802337">
    <property type="protein sequence ID" value="KAJ3979472.1"/>
    <property type="molecule type" value="Genomic_DNA"/>
</dbReference>
<dbReference type="GO" id="GO:0022857">
    <property type="term" value="F:transmembrane transporter activity"/>
    <property type="evidence" value="ECO:0007669"/>
    <property type="project" value="InterPro"/>
</dbReference>
<reference evidence="9" key="1">
    <citation type="submission" date="2022-08" db="EMBL/GenBank/DDBJ databases">
        <authorList>
            <consortium name="DOE Joint Genome Institute"/>
            <person name="Min B."/>
            <person name="Riley R."/>
            <person name="Sierra-Patev S."/>
            <person name="Naranjo-Ortiz M."/>
            <person name="Looney B."/>
            <person name="Konkel Z."/>
            <person name="Slot J.C."/>
            <person name="Sakamoto Y."/>
            <person name="Steenwyk J.L."/>
            <person name="Rokas A."/>
            <person name="Carro J."/>
            <person name="Camarero S."/>
            <person name="Ferreira P."/>
            <person name="Molpeceres G."/>
            <person name="Ruiz-Duenas F.J."/>
            <person name="Serrano A."/>
            <person name="Henrissat B."/>
            <person name="Drula E."/>
            <person name="Hughes K.W."/>
            <person name="Mata J.L."/>
            <person name="Ishikawa N.K."/>
            <person name="Vargas-Isla R."/>
            <person name="Ushijima S."/>
            <person name="Smith C.A."/>
            <person name="Ahrendt S."/>
            <person name="Andreopoulos W."/>
            <person name="He G."/>
            <person name="Labutti K."/>
            <person name="Lipzen A."/>
            <person name="Ng V."/>
            <person name="Sandor L."/>
            <person name="Barry K."/>
            <person name="Martinez A.T."/>
            <person name="Xiao Y."/>
            <person name="Gibbons J.G."/>
            <person name="Terashima K."/>
            <person name="Hibbett D.S."/>
            <person name="Grigoriev I.V."/>
        </authorList>
    </citation>
    <scope>NUCLEOTIDE SEQUENCE</scope>
    <source>
        <strain evidence="9">TFB7829</strain>
    </source>
</reference>
<dbReference type="GO" id="GO:0005886">
    <property type="term" value="C:plasma membrane"/>
    <property type="evidence" value="ECO:0007669"/>
    <property type="project" value="TreeGrafter"/>
</dbReference>
<evidence type="ECO:0000256" key="7">
    <source>
        <dbReference type="SAM" id="Phobius"/>
    </source>
</evidence>
<feature type="transmembrane region" description="Helical" evidence="7">
    <location>
        <begin position="494"/>
        <end position="519"/>
    </location>
</feature>
<feature type="transmembrane region" description="Helical" evidence="7">
    <location>
        <begin position="150"/>
        <end position="169"/>
    </location>
</feature>
<feature type="transmembrane region" description="Helical" evidence="7">
    <location>
        <begin position="351"/>
        <end position="375"/>
    </location>
</feature>
<dbReference type="InterPro" id="IPR020846">
    <property type="entry name" value="MFS_dom"/>
</dbReference>
<gene>
    <name evidence="9" type="ORF">F5890DRAFT_1449200</name>
</gene>
<dbReference type="InterPro" id="IPR036259">
    <property type="entry name" value="MFS_trans_sf"/>
</dbReference>
<dbReference type="Gene3D" id="1.20.1250.20">
    <property type="entry name" value="MFS general substrate transporter like domains"/>
    <property type="match status" value="1"/>
</dbReference>
<evidence type="ECO:0000256" key="6">
    <source>
        <dbReference type="SAM" id="MobiDB-lite"/>
    </source>
</evidence>
<feature type="region of interest" description="Disordered" evidence="6">
    <location>
        <begin position="1"/>
        <end position="98"/>
    </location>
</feature>
<feature type="transmembrane region" description="Helical" evidence="7">
    <location>
        <begin position="176"/>
        <end position="194"/>
    </location>
</feature>
<dbReference type="PANTHER" id="PTHR23502:SF51">
    <property type="entry name" value="QUINIDINE RESISTANCE PROTEIN 1-RELATED"/>
    <property type="match status" value="1"/>
</dbReference>
<dbReference type="PRINTS" id="PR01217">
    <property type="entry name" value="PRICHEXTENSN"/>
</dbReference>
<dbReference type="PANTHER" id="PTHR23502">
    <property type="entry name" value="MAJOR FACILITATOR SUPERFAMILY"/>
    <property type="match status" value="1"/>
</dbReference>
<keyword evidence="2" id="KW-0813">Transport</keyword>
<proteinExistence type="predicted"/>
<comment type="subcellular location">
    <subcellularLocation>
        <location evidence="1">Membrane</location>
        <topology evidence="1">Multi-pass membrane protein</topology>
    </subcellularLocation>
</comment>
<evidence type="ECO:0000256" key="2">
    <source>
        <dbReference type="ARBA" id="ARBA00022448"/>
    </source>
</evidence>
<feature type="compositionally biased region" description="Pro residues" evidence="6">
    <location>
        <begin position="21"/>
        <end position="92"/>
    </location>
</feature>
<name>A0AA38PPQ6_9AGAR</name>
<feature type="transmembrane region" description="Helical" evidence="7">
    <location>
        <begin position="531"/>
        <end position="549"/>
    </location>
</feature>
<evidence type="ECO:0000256" key="4">
    <source>
        <dbReference type="ARBA" id="ARBA00022989"/>
    </source>
</evidence>
<accession>A0AA38PPQ6</accession>
<dbReference type="FunFam" id="1.20.1720.10:FF:000009">
    <property type="entry name" value="MFS multidrug transporter"/>
    <property type="match status" value="1"/>
</dbReference>
<sequence>MNDGININSSSSSLSNSSSPSLPPTPTPTLPPPSPPTPSLNPSPPSPPPSPSPLPPSLNPSPPDPPPSPPPSPPPYPEPEPSPSPSPSPNPPPEREREPYSIYTNREKSFLVFLIAFSGLFSPLTTNVYFPAIPNISNAFHKSTELINLTVTMYMVFQGISPMFFGTLADYVGRRIIYTSCLLILSLTSLGLALCPTTDYWLLLFLRCLQSTGSASTIALGAGVIGDITERHERGWFFGVYQSGPLLAPAIGPVIGGALSATLGWRSIFYFLSISSGIAFLLIIMFLPETLRAIVGNGSIQTSFPHRPLIRMIGRLPPNPSPTSLSPSPSPSPPLPKPPLHIKLKLKNPFLILKNPSISLILLFNATINAVYYSLTTTLSTLFTPAYPTLFVNETQVGLGFLSVGGGMFVGSLVAGWVLDWEYGRVGRGWEREREREREREGRRRVNSNSNDDLDYPIEKARLRLIPFFMIFFIGANLGYGWCIERRVYIAVPLVLQFIVGCIAIIVMNASATFVVDLVPDQGSSVSACNNLFRSTLGAIFVSVINLIASPDVLGVGWTFGLLGCVCAVMTPVVWVVIWIGERERGRDRDLT</sequence>
<organism evidence="9 10">
    <name type="scientific">Lentinula detonsa</name>
    <dbReference type="NCBI Taxonomy" id="2804962"/>
    <lineage>
        <taxon>Eukaryota</taxon>
        <taxon>Fungi</taxon>
        <taxon>Dikarya</taxon>
        <taxon>Basidiomycota</taxon>
        <taxon>Agaricomycotina</taxon>
        <taxon>Agaricomycetes</taxon>
        <taxon>Agaricomycetidae</taxon>
        <taxon>Agaricales</taxon>
        <taxon>Marasmiineae</taxon>
        <taxon>Omphalotaceae</taxon>
        <taxon>Lentinula</taxon>
    </lineage>
</organism>
<keyword evidence="3 7" id="KW-0812">Transmembrane</keyword>
<evidence type="ECO:0000256" key="1">
    <source>
        <dbReference type="ARBA" id="ARBA00004141"/>
    </source>
</evidence>
<feature type="transmembrane region" description="Helical" evidence="7">
    <location>
        <begin position="465"/>
        <end position="482"/>
    </location>
</feature>
<feature type="transmembrane region" description="Helical" evidence="7">
    <location>
        <begin position="110"/>
        <end position="130"/>
    </location>
</feature>
<comment type="caution">
    <text evidence="9">The sequence shown here is derived from an EMBL/GenBank/DDBJ whole genome shotgun (WGS) entry which is preliminary data.</text>
</comment>
<feature type="transmembrane region" description="Helical" evidence="7">
    <location>
        <begin position="236"/>
        <end position="256"/>
    </location>
</feature>
<keyword evidence="5 7" id="KW-0472">Membrane</keyword>
<dbReference type="InterPro" id="IPR011701">
    <property type="entry name" value="MFS"/>
</dbReference>
<dbReference type="AlphaFoldDB" id="A0AA38PPQ6"/>
<evidence type="ECO:0000259" key="8">
    <source>
        <dbReference type="PROSITE" id="PS50850"/>
    </source>
</evidence>
<feature type="compositionally biased region" description="Low complexity" evidence="6">
    <location>
        <begin position="9"/>
        <end position="20"/>
    </location>
</feature>
<evidence type="ECO:0000256" key="5">
    <source>
        <dbReference type="ARBA" id="ARBA00023136"/>
    </source>
</evidence>
<protein>
    <submittedName>
        <fullName evidence="9">MFS general substrate transporter</fullName>
    </submittedName>
</protein>
<evidence type="ECO:0000313" key="10">
    <source>
        <dbReference type="Proteomes" id="UP001163850"/>
    </source>
</evidence>